<dbReference type="Pfam" id="PF01627">
    <property type="entry name" value="Hpt"/>
    <property type="match status" value="1"/>
</dbReference>
<reference evidence="3 4" key="1">
    <citation type="submission" date="2020-10" db="EMBL/GenBank/DDBJ databases">
        <title>Connecting structure to function with the recovery of over 1000 high-quality activated sludge metagenome-assembled genomes encoding full-length rRNA genes using long-read sequencing.</title>
        <authorList>
            <person name="Singleton C.M."/>
            <person name="Petriglieri F."/>
            <person name="Kristensen J.M."/>
            <person name="Kirkegaard R.H."/>
            <person name="Michaelsen T.Y."/>
            <person name="Andersen M.H."/>
            <person name="Karst S.M."/>
            <person name="Dueholm M.S."/>
            <person name="Nielsen P.H."/>
            <person name="Albertsen M."/>
        </authorList>
    </citation>
    <scope>NUCLEOTIDE SEQUENCE [LARGE SCALE GENOMIC DNA]</scope>
    <source>
        <strain evidence="3">OdNE_18-Q3-R46-58_MAXAC.008</strain>
    </source>
</reference>
<evidence type="ECO:0000313" key="4">
    <source>
        <dbReference type="Proteomes" id="UP000709959"/>
    </source>
</evidence>
<evidence type="ECO:0000313" key="3">
    <source>
        <dbReference type="EMBL" id="MBK8573809.1"/>
    </source>
</evidence>
<dbReference type="SMART" id="SM00073">
    <property type="entry name" value="HPT"/>
    <property type="match status" value="1"/>
</dbReference>
<sequence length="122" mass="12806">MSASDLLDMTTIQNLVELDDGGHGLLSEMIEIFREDTPRRIRDILAAIADGNAEELSRTAHALKGGSGALGAHALRILAADLEALGREGATEAGPDLHGRLEGTFQATLAALDAYVEGLEAK</sequence>
<feature type="modified residue" description="Phosphohistidine" evidence="1">
    <location>
        <position position="61"/>
    </location>
</feature>
<name>A0A936F465_9BACT</name>
<dbReference type="EMBL" id="JADKCH010000032">
    <property type="protein sequence ID" value="MBK8573809.1"/>
    <property type="molecule type" value="Genomic_DNA"/>
</dbReference>
<dbReference type="InterPro" id="IPR008207">
    <property type="entry name" value="Sig_transdc_His_kin_Hpt_dom"/>
</dbReference>
<evidence type="ECO:0000259" key="2">
    <source>
        <dbReference type="PROSITE" id="PS50894"/>
    </source>
</evidence>
<dbReference type="GO" id="GO:0000160">
    <property type="term" value="P:phosphorelay signal transduction system"/>
    <property type="evidence" value="ECO:0007669"/>
    <property type="project" value="InterPro"/>
</dbReference>
<proteinExistence type="predicted"/>
<comment type="caution">
    <text evidence="3">The sequence shown here is derived from an EMBL/GenBank/DDBJ whole genome shotgun (WGS) entry which is preliminary data.</text>
</comment>
<protein>
    <submittedName>
        <fullName evidence="3">Hpt domain-containing protein</fullName>
    </submittedName>
</protein>
<dbReference type="CDD" id="cd00088">
    <property type="entry name" value="HPT"/>
    <property type="match status" value="1"/>
</dbReference>
<gene>
    <name evidence="3" type="ORF">IPN91_14600</name>
</gene>
<organism evidence="3 4">
    <name type="scientific">Candidatus Geothrix odensensis</name>
    <dbReference type="NCBI Taxonomy" id="2954440"/>
    <lineage>
        <taxon>Bacteria</taxon>
        <taxon>Pseudomonadati</taxon>
        <taxon>Acidobacteriota</taxon>
        <taxon>Holophagae</taxon>
        <taxon>Holophagales</taxon>
        <taxon>Holophagaceae</taxon>
        <taxon>Geothrix</taxon>
    </lineage>
</organism>
<evidence type="ECO:0000256" key="1">
    <source>
        <dbReference type="PROSITE-ProRule" id="PRU00110"/>
    </source>
</evidence>
<dbReference type="GO" id="GO:0004672">
    <property type="term" value="F:protein kinase activity"/>
    <property type="evidence" value="ECO:0007669"/>
    <property type="project" value="UniProtKB-ARBA"/>
</dbReference>
<feature type="domain" description="HPt" evidence="2">
    <location>
        <begin position="22"/>
        <end position="122"/>
    </location>
</feature>
<dbReference type="Proteomes" id="UP000709959">
    <property type="component" value="Unassembled WGS sequence"/>
</dbReference>
<accession>A0A936F465</accession>
<keyword evidence="1" id="KW-0597">Phosphoprotein</keyword>
<dbReference type="InterPro" id="IPR036641">
    <property type="entry name" value="HPT_dom_sf"/>
</dbReference>
<dbReference type="PROSITE" id="PS50894">
    <property type="entry name" value="HPT"/>
    <property type="match status" value="1"/>
</dbReference>
<dbReference type="SUPFAM" id="SSF47226">
    <property type="entry name" value="Histidine-containing phosphotransfer domain, HPT domain"/>
    <property type="match status" value="1"/>
</dbReference>
<dbReference type="Gene3D" id="1.20.120.160">
    <property type="entry name" value="HPT domain"/>
    <property type="match status" value="1"/>
</dbReference>
<dbReference type="AlphaFoldDB" id="A0A936F465"/>